<evidence type="ECO:0000256" key="3">
    <source>
        <dbReference type="HAMAP-Rule" id="MF_00187"/>
    </source>
</evidence>
<organism evidence="4 5">
    <name type="scientific">Chryseobacterium piperi</name>
    <dbReference type="NCBI Taxonomy" id="558152"/>
    <lineage>
        <taxon>Bacteria</taxon>
        <taxon>Pseudomonadati</taxon>
        <taxon>Bacteroidota</taxon>
        <taxon>Flavobacteriia</taxon>
        <taxon>Flavobacteriales</taxon>
        <taxon>Weeksellaceae</taxon>
        <taxon>Chryseobacterium group</taxon>
        <taxon>Chryseobacterium</taxon>
    </lineage>
</organism>
<dbReference type="OrthoDB" id="9782042at2"/>
<dbReference type="PANTHER" id="PTHR30592:SF1">
    <property type="entry name" value="SULFUR CARRIER PROTEIN FDHD"/>
    <property type="match status" value="1"/>
</dbReference>
<dbReference type="SUPFAM" id="SSF53927">
    <property type="entry name" value="Cytidine deaminase-like"/>
    <property type="match status" value="1"/>
</dbReference>
<dbReference type="InterPro" id="IPR016193">
    <property type="entry name" value="Cytidine_deaminase-like"/>
</dbReference>
<evidence type="ECO:0000313" key="5">
    <source>
        <dbReference type="Proteomes" id="UP000028709"/>
    </source>
</evidence>
<evidence type="ECO:0000313" key="4">
    <source>
        <dbReference type="EMBL" id="KFF15866.1"/>
    </source>
</evidence>
<evidence type="ECO:0000256" key="1">
    <source>
        <dbReference type="ARBA" id="ARBA00022490"/>
    </source>
</evidence>
<proteinExistence type="inferred from homology"/>
<dbReference type="KEGG" id="cpip:CJF12_06250"/>
<dbReference type="eggNOG" id="COG1526">
    <property type="taxonomic scope" value="Bacteria"/>
</dbReference>
<dbReference type="NCBIfam" id="NF001943">
    <property type="entry name" value="PRK00724.1-2"/>
    <property type="match status" value="1"/>
</dbReference>
<accession>A0A086AGQ2</accession>
<dbReference type="EMBL" id="JPRJ01000054">
    <property type="protein sequence ID" value="KFF15866.1"/>
    <property type="molecule type" value="Genomic_DNA"/>
</dbReference>
<dbReference type="RefSeq" id="WP_034687705.1">
    <property type="nucleotide sequence ID" value="NZ_CP023049.2"/>
</dbReference>
<dbReference type="PANTHER" id="PTHR30592">
    <property type="entry name" value="FORMATE DEHYDROGENASE"/>
    <property type="match status" value="1"/>
</dbReference>
<dbReference type="GO" id="GO:0016783">
    <property type="term" value="F:sulfurtransferase activity"/>
    <property type="evidence" value="ECO:0007669"/>
    <property type="project" value="InterPro"/>
</dbReference>
<dbReference type="NCBIfam" id="TIGR00129">
    <property type="entry name" value="fdhD_narQ"/>
    <property type="match status" value="1"/>
</dbReference>
<keyword evidence="1 3" id="KW-0963">Cytoplasm</keyword>
<sequence>MKTSDLENNAVKQIDIIRVKDSEAWSFTDDVSVEEPLEIRVLYGDAGKRESKNISVTMRTPGNDIELAVGFLFTEGIIYNYQQIEGGKHLNADCSRTQENVVMVSLIEGFIPQLMKSDRNFYTTSSCGVCGKGSIESIRTVSSFKDRDQEPILLDIEVLYQLPDRLRSFQNNFSSTGGIHASGLFTVQGDLLALREDVGRHNALDKLIGYSLSVGLLPLDHKILVLSGRASFELIQKAAMAGISVVAAIGAPSSLAVDLAKEFDMTLIGFLKENRLNVYHKGSNHNFKTIKASI</sequence>
<protein>
    <recommendedName>
        <fullName evidence="3">Sulfur carrier protein FdhD</fullName>
    </recommendedName>
</protein>
<comment type="function">
    <text evidence="3">Required for formate dehydrogenase (FDH) activity. Acts as a sulfur carrier protein that transfers sulfur from IscS to the molybdenum cofactor prior to its insertion into FDH.</text>
</comment>
<dbReference type="Gene3D" id="3.40.140.10">
    <property type="entry name" value="Cytidine Deaminase, domain 2"/>
    <property type="match status" value="1"/>
</dbReference>
<dbReference type="GO" id="GO:0005737">
    <property type="term" value="C:cytoplasm"/>
    <property type="evidence" value="ECO:0007669"/>
    <property type="project" value="UniProtKB-SubCell"/>
</dbReference>
<reference evidence="4 5" key="1">
    <citation type="submission" date="2014-07" db="EMBL/GenBank/DDBJ databases">
        <title>Genome of Chryseobacterium piperi CTM.</title>
        <authorList>
            <person name="Pipes S.E."/>
            <person name="Stropko S.J."/>
            <person name="Newman J.D."/>
        </authorList>
    </citation>
    <scope>NUCLEOTIDE SEQUENCE [LARGE SCALE GENOMIC DNA]</scope>
    <source>
        <strain evidence="4 5">CTM</strain>
    </source>
</reference>
<dbReference type="AlphaFoldDB" id="A0A086AGQ2"/>
<comment type="subcellular location">
    <subcellularLocation>
        <location evidence="3">Cytoplasm</location>
    </subcellularLocation>
</comment>
<dbReference type="InterPro" id="IPR003786">
    <property type="entry name" value="FdhD"/>
</dbReference>
<dbReference type="STRING" id="558152.IQ37_18340"/>
<dbReference type="Proteomes" id="UP000028709">
    <property type="component" value="Unassembled WGS sequence"/>
</dbReference>
<gene>
    <name evidence="3" type="primary">fdhD</name>
    <name evidence="4" type="ORF">IQ37_18340</name>
</gene>
<dbReference type="Gene3D" id="3.10.20.10">
    <property type="match status" value="1"/>
</dbReference>
<dbReference type="HAMAP" id="MF_00187">
    <property type="entry name" value="FdhD"/>
    <property type="match status" value="1"/>
</dbReference>
<comment type="caution">
    <text evidence="4">The sequence shown here is derived from an EMBL/GenBank/DDBJ whole genome shotgun (WGS) entry which is preliminary data.</text>
</comment>
<feature type="active site" description="Cysteine persulfide intermediate" evidence="3">
    <location>
        <position position="127"/>
    </location>
</feature>
<dbReference type="PIRSF" id="PIRSF015626">
    <property type="entry name" value="FdhD"/>
    <property type="match status" value="1"/>
</dbReference>
<keyword evidence="5" id="KW-1185">Reference proteome</keyword>
<dbReference type="GO" id="GO:0006777">
    <property type="term" value="P:Mo-molybdopterin cofactor biosynthetic process"/>
    <property type="evidence" value="ECO:0007669"/>
    <property type="project" value="UniProtKB-UniRule"/>
</dbReference>
<dbReference type="Pfam" id="PF02634">
    <property type="entry name" value="FdhD-NarQ"/>
    <property type="match status" value="1"/>
</dbReference>
<comment type="similarity">
    <text evidence="3">Belongs to the FdhD family.</text>
</comment>
<feature type="binding site" evidence="3">
    <location>
        <begin position="270"/>
        <end position="275"/>
    </location>
    <ligand>
        <name>Mo-bis(molybdopterin guanine dinucleotide)</name>
        <dbReference type="ChEBI" id="CHEBI:60539"/>
    </ligand>
</feature>
<keyword evidence="2 3" id="KW-0501">Molybdenum cofactor biosynthesis</keyword>
<dbReference type="GO" id="GO:0097163">
    <property type="term" value="F:sulfur carrier activity"/>
    <property type="evidence" value="ECO:0007669"/>
    <property type="project" value="UniProtKB-UniRule"/>
</dbReference>
<evidence type="ECO:0000256" key="2">
    <source>
        <dbReference type="ARBA" id="ARBA00023150"/>
    </source>
</evidence>
<name>A0A086AGQ2_9FLAO</name>